<proteinExistence type="predicted"/>
<dbReference type="InterPro" id="IPR010057">
    <property type="entry name" value="Transcription_activator_Rgg_C"/>
</dbReference>
<dbReference type="KEGG" id="strg:SRT_18340"/>
<name>A0A1L7LLI5_9STRE</name>
<sequence>MIISKINYCIKWIIRLYDIEEWSTYEVYIFGNIMTALSSENLIFLGKAFVERDKLYRSIPSHKTVIITAPSESCS</sequence>
<dbReference type="AlphaFoldDB" id="A0A1L7LLI5"/>
<feature type="domain" description="HTH-type transcriptional regulator Rgg C-terminal" evidence="1">
    <location>
        <begin position="16"/>
        <end position="68"/>
    </location>
</feature>
<evidence type="ECO:0000313" key="2">
    <source>
        <dbReference type="EMBL" id="BAQ25095.1"/>
    </source>
</evidence>
<evidence type="ECO:0000313" key="3">
    <source>
        <dbReference type="Proteomes" id="UP000217758"/>
    </source>
</evidence>
<dbReference type="Proteomes" id="UP000217758">
    <property type="component" value="Chromosome"/>
</dbReference>
<organism evidence="2 3">
    <name type="scientific">Streptococcus troglodytae</name>
    <dbReference type="NCBI Taxonomy" id="1111760"/>
    <lineage>
        <taxon>Bacteria</taxon>
        <taxon>Bacillati</taxon>
        <taxon>Bacillota</taxon>
        <taxon>Bacilli</taxon>
        <taxon>Lactobacillales</taxon>
        <taxon>Streptococcaceae</taxon>
        <taxon>Streptococcus</taxon>
    </lineage>
</organism>
<dbReference type="NCBIfam" id="TIGR01716">
    <property type="entry name" value="RGG_Cterm"/>
    <property type="match status" value="1"/>
</dbReference>
<dbReference type="Pfam" id="PF21259">
    <property type="entry name" value="Rgg_C"/>
    <property type="match status" value="1"/>
</dbReference>
<gene>
    <name evidence="2" type="primary">mutR3</name>
    <name evidence="2" type="ORF">SRT_18340</name>
</gene>
<keyword evidence="3" id="KW-1185">Reference proteome</keyword>
<reference evidence="2 3" key="1">
    <citation type="journal article" date="2016" name="Microbiol. Immunol.">
        <title>Complete genome sequence of Streptococcus troglodytae TKU31 isolated from the oral cavity of a chimpanzee (Pan troglodytes).</title>
        <authorList>
            <person name="Okamoto M."/>
            <person name="Naito M."/>
            <person name="Miyanohara M."/>
            <person name="Imai S."/>
            <person name="Nomura Y."/>
            <person name="Saito W."/>
            <person name="Momoi Y."/>
            <person name="Takada K."/>
            <person name="Miyabe-Nishiwaki T."/>
            <person name="Tomonaga M."/>
            <person name="Hanada N."/>
        </authorList>
    </citation>
    <scope>NUCLEOTIDE SEQUENCE [LARGE SCALE GENOMIC DNA]</scope>
    <source>
        <strain evidence="3">TKU 31</strain>
    </source>
</reference>
<dbReference type="EMBL" id="AP014612">
    <property type="protein sequence ID" value="BAQ25095.1"/>
    <property type="molecule type" value="Genomic_DNA"/>
</dbReference>
<evidence type="ECO:0000259" key="1">
    <source>
        <dbReference type="Pfam" id="PF21259"/>
    </source>
</evidence>
<protein>
    <submittedName>
        <fullName evidence="2">Transcriptional regulator</fullName>
    </submittedName>
</protein>
<accession>A0A1L7LLI5</accession>